<dbReference type="EMBL" id="VMNK01000003">
    <property type="protein sequence ID" value="TVO58859.1"/>
    <property type="molecule type" value="Genomic_DNA"/>
</dbReference>
<dbReference type="CDD" id="cd17320">
    <property type="entry name" value="MFS_MdfA_MDR_like"/>
    <property type="match status" value="1"/>
</dbReference>
<gene>
    <name evidence="10" type="ORF">FHP91_04140</name>
</gene>
<dbReference type="InterPro" id="IPR020846">
    <property type="entry name" value="MFS_dom"/>
</dbReference>
<dbReference type="GO" id="GO:1990961">
    <property type="term" value="P:xenobiotic detoxification by transmembrane export across the plasma membrane"/>
    <property type="evidence" value="ECO:0007669"/>
    <property type="project" value="InterPro"/>
</dbReference>
<evidence type="ECO:0000256" key="8">
    <source>
        <dbReference type="RuleBase" id="RU365088"/>
    </source>
</evidence>
<feature type="transmembrane region" description="Helical" evidence="8">
    <location>
        <begin position="211"/>
        <end position="232"/>
    </location>
</feature>
<evidence type="ECO:0000313" key="10">
    <source>
        <dbReference type="EMBL" id="TVO58859.1"/>
    </source>
</evidence>
<dbReference type="PANTHER" id="PTHR42718:SF9">
    <property type="entry name" value="MAJOR FACILITATOR SUPERFAMILY MULTIDRUG TRANSPORTER MFSC"/>
    <property type="match status" value="1"/>
</dbReference>
<proteinExistence type="inferred from homology"/>
<dbReference type="RefSeq" id="WP_144308378.1">
    <property type="nucleotide sequence ID" value="NZ_VMNK01000003.1"/>
</dbReference>
<keyword evidence="4" id="KW-1003">Cell membrane</keyword>
<dbReference type="GO" id="GO:0005886">
    <property type="term" value="C:plasma membrane"/>
    <property type="evidence" value="ECO:0007669"/>
    <property type="project" value="UniProtKB-SubCell"/>
</dbReference>
<comment type="subcellular location">
    <subcellularLocation>
        <location evidence="8">Cell inner membrane</location>
        <topology evidence="8">Multi-pass membrane protein</topology>
    </subcellularLocation>
    <subcellularLocation>
        <location evidence="1">Cell membrane</location>
        <topology evidence="1">Multi-pass membrane protein</topology>
    </subcellularLocation>
</comment>
<dbReference type="OrthoDB" id="9814303at2"/>
<comment type="similarity">
    <text evidence="2 8">Belongs to the major facilitator superfamily. Bcr/CmlA family.</text>
</comment>
<organism evidence="10 11">
    <name type="scientific">Denitromonas halophila</name>
    <dbReference type="NCBI Taxonomy" id="1629404"/>
    <lineage>
        <taxon>Bacteria</taxon>
        <taxon>Pseudomonadati</taxon>
        <taxon>Pseudomonadota</taxon>
        <taxon>Betaproteobacteria</taxon>
        <taxon>Rhodocyclales</taxon>
        <taxon>Zoogloeaceae</taxon>
        <taxon>Denitromonas</taxon>
    </lineage>
</organism>
<evidence type="ECO:0000256" key="6">
    <source>
        <dbReference type="ARBA" id="ARBA00022989"/>
    </source>
</evidence>
<feature type="transmembrane region" description="Helical" evidence="8">
    <location>
        <begin position="311"/>
        <end position="333"/>
    </location>
</feature>
<evidence type="ECO:0000259" key="9">
    <source>
        <dbReference type="PROSITE" id="PS50850"/>
    </source>
</evidence>
<feature type="transmembrane region" description="Helical" evidence="8">
    <location>
        <begin position="247"/>
        <end position="267"/>
    </location>
</feature>
<reference evidence="10 11" key="1">
    <citation type="submission" date="2019-07" db="EMBL/GenBank/DDBJ databases">
        <title>The pathways for chlorine oxyanion respiration interact through the shared metabolite chlorate.</title>
        <authorList>
            <person name="Barnum T.P."/>
            <person name="Cheng Y."/>
            <person name="Hill K.A."/>
            <person name="Lucas L.N."/>
            <person name="Carlson H.K."/>
            <person name="Coates J.D."/>
        </authorList>
    </citation>
    <scope>NUCLEOTIDE SEQUENCE [LARGE SCALE GENOMIC DNA]</scope>
    <source>
        <strain evidence="10 11">SFB-3</strain>
    </source>
</reference>
<dbReference type="SUPFAM" id="SSF103473">
    <property type="entry name" value="MFS general substrate transporter"/>
    <property type="match status" value="1"/>
</dbReference>
<dbReference type="GO" id="GO:0042910">
    <property type="term" value="F:xenobiotic transmembrane transporter activity"/>
    <property type="evidence" value="ECO:0007669"/>
    <property type="project" value="InterPro"/>
</dbReference>
<evidence type="ECO:0000256" key="5">
    <source>
        <dbReference type="ARBA" id="ARBA00022692"/>
    </source>
</evidence>
<evidence type="ECO:0000256" key="2">
    <source>
        <dbReference type="ARBA" id="ARBA00006236"/>
    </source>
</evidence>
<dbReference type="NCBIfam" id="TIGR00710">
    <property type="entry name" value="efflux_Bcr_CflA"/>
    <property type="match status" value="1"/>
</dbReference>
<keyword evidence="5 8" id="KW-0812">Transmembrane</keyword>
<dbReference type="Proteomes" id="UP000319502">
    <property type="component" value="Unassembled WGS sequence"/>
</dbReference>
<evidence type="ECO:0000256" key="1">
    <source>
        <dbReference type="ARBA" id="ARBA00004651"/>
    </source>
</evidence>
<dbReference type="InterPro" id="IPR011701">
    <property type="entry name" value="MFS"/>
</dbReference>
<keyword evidence="11" id="KW-1185">Reference proteome</keyword>
<dbReference type="PROSITE" id="PS50850">
    <property type="entry name" value="MFS"/>
    <property type="match status" value="1"/>
</dbReference>
<feature type="transmembrane region" description="Helical" evidence="8">
    <location>
        <begin position="345"/>
        <end position="364"/>
    </location>
</feature>
<protein>
    <recommendedName>
        <fullName evidence="8">Bcr/CflA family efflux transporter</fullName>
    </recommendedName>
</protein>
<feature type="domain" description="Major facilitator superfamily (MFS) profile" evidence="9">
    <location>
        <begin position="8"/>
        <end position="396"/>
    </location>
</feature>
<feature type="transmembrane region" description="Helical" evidence="8">
    <location>
        <begin position="74"/>
        <end position="93"/>
    </location>
</feature>
<evidence type="ECO:0000256" key="7">
    <source>
        <dbReference type="ARBA" id="ARBA00023136"/>
    </source>
</evidence>
<feature type="transmembrane region" description="Helical" evidence="8">
    <location>
        <begin position="370"/>
        <end position="390"/>
    </location>
</feature>
<dbReference type="Pfam" id="PF07690">
    <property type="entry name" value="MFS_1"/>
    <property type="match status" value="1"/>
</dbReference>
<keyword evidence="3 8" id="KW-0813">Transport</keyword>
<dbReference type="Gene3D" id="1.20.1720.10">
    <property type="entry name" value="Multidrug resistance protein D"/>
    <property type="match status" value="1"/>
</dbReference>
<evidence type="ECO:0000256" key="3">
    <source>
        <dbReference type="ARBA" id="ARBA00022448"/>
    </source>
</evidence>
<dbReference type="PANTHER" id="PTHR42718">
    <property type="entry name" value="MAJOR FACILITATOR SUPERFAMILY MULTIDRUG TRANSPORTER MFSC"/>
    <property type="match status" value="1"/>
</dbReference>
<feature type="transmembrane region" description="Helical" evidence="8">
    <location>
        <begin position="279"/>
        <end position="299"/>
    </location>
</feature>
<keyword evidence="8" id="KW-0997">Cell inner membrane</keyword>
<feature type="transmembrane region" description="Helical" evidence="8">
    <location>
        <begin position="132"/>
        <end position="156"/>
    </location>
</feature>
<evidence type="ECO:0000313" key="11">
    <source>
        <dbReference type="Proteomes" id="UP000319502"/>
    </source>
</evidence>
<feature type="transmembrane region" description="Helical" evidence="8">
    <location>
        <begin position="99"/>
        <end position="120"/>
    </location>
</feature>
<keyword evidence="7 8" id="KW-0472">Membrane</keyword>
<dbReference type="InterPro" id="IPR036259">
    <property type="entry name" value="MFS_trans_sf"/>
</dbReference>
<accession>A0A557R124</accession>
<dbReference type="AlphaFoldDB" id="A0A557R124"/>
<feature type="transmembrane region" description="Helical" evidence="8">
    <location>
        <begin position="43"/>
        <end position="62"/>
    </location>
</feature>
<dbReference type="InterPro" id="IPR004812">
    <property type="entry name" value="Efflux_drug-R_Bcr/CmlA"/>
</dbReference>
<evidence type="ECO:0000256" key="4">
    <source>
        <dbReference type="ARBA" id="ARBA00022475"/>
    </source>
</evidence>
<name>A0A557R124_9RHOO</name>
<sequence>MHRSYTQLAIILAALAAIGPFSIDTYLPAFHAMETDLGTTRYAVQQTLTLYMVMFAVMVLWHGALSDGFGRRRVLVVAMAMFTLASVLCTVAPSIEWMWVGRALQGMSAGAGMVIGRAIVRDVLDGPDAQRLMSHVVMMFAVAPAVAPIIGGWILVFADWRAIFAFLALYGLVMTVVCHRVLPETLPPDKRQPLHLGDLARAYGQVLRKPAFLLLTGALALNFNGFFIYVLSAPTFLVDHLGRSPQAFAWLFVPAMGGLLVGSWLSGRVAGLWSPKRSVSIGYAVMGASALANVVVSAAMTPGLPQSVAPIALYTLGMSLTMPNLTLMALDLFPLRRGLASSCQSFMQMAVNALTAAVTAPLLWGSVQTLSLGMVMYLVLGAAAAGAVFFRMAESR</sequence>
<keyword evidence="6 8" id="KW-1133">Transmembrane helix</keyword>
<feature type="transmembrane region" description="Helical" evidence="8">
    <location>
        <begin position="5"/>
        <end position="23"/>
    </location>
</feature>
<comment type="caution">
    <text evidence="10">The sequence shown here is derived from an EMBL/GenBank/DDBJ whole genome shotgun (WGS) entry which is preliminary data.</text>
</comment>
<feature type="transmembrane region" description="Helical" evidence="8">
    <location>
        <begin position="162"/>
        <end position="182"/>
    </location>
</feature>